<dbReference type="InterPro" id="IPR002219">
    <property type="entry name" value="PKC_DAG/PE"/>
</dbReference>
<keyword evidence="2" id="KW-0862">Zinc</keyword>
<keyword evidence="1" id="KW-0479">Metal-binding</keyword>
<dbReference type="GO" id="GO:0007186">
    <property type="term" value="P:G protein-coupled receptor signaling pathway"/>
    <property type="evidence" value="ECO:0007669"/>
    <property type="project" value="TreeGrafter"/>
</dbReference>
<dbReference type="InterPro" id="IPR041489">
    <property type="entry name" value="PDZ_6"/>
</dbReference>
<evidence type="ECO:0000259" key="4">
    <source>
        <dbReference type="PROSITE" id="PS50081"/>
    </source>
</evidence>
<dbReference type="PANTHER" id="PTHR45872:SF2">
    <property type="entry name" value="RHO GUANINE NUCLEOTIDE EXCHANGE FACTOR 2, ISOFORM D"/>
    <property type="match status" value="1"/>
</dbReference>
<dbReference type="Gene3D" id="3.30.60.20">
    <property type="match status" value="1"/>
</dbReference>
<keyword evidence="7" id="KW-1185">Reference proteome</keyword>
<dbReference type="GO" id="GO:0005085">
    <property type="term" value="F:guanyl-nucleotide exchange factor activity"/>
    <property type="evidence" value="ECO:0007669"/>
    <property type="project" value="TreeGrafter"/>
</dbReference>
<dbReference type="PROSITE" id="PS00479">
    <property type="entry name" value="ZF_DAG_PE_1"/>
    <property type="match status" value="1"/>
</dbReference>
<feature type="region of interest" description="Disordered" evidence="3">
    <location>
        <begin position="145"/>
        <end position="217"/>
    </location>
</feature>
<dbReference type="Proteomes" id="UP000053240">
    <property type="component" value="Unassembled WGS sequence"/>
</dbReference>
<dbReference type="Pfam" id="PF00130">
    <property type="entry name" value="C1_1"/>
    <property type="match status" value="1"/>
</dbReference>
<gene>
    <name evidence="6" type="ORF">RR48_04308</name>
</gene>
<dbReference type="PANTHER" id="PTHR45872">
    <property type="entry name" value="RHO GUANINE NUCLEOTIDE EXCHANGE FACTOR 2, ISOFORM D"/>
    <property type="match status" value="1"/>
</dbReference>
<dbReference type="SMART" id="SM00109">
    <property type="entry name" value="C1"/>
    <property type="match status" value="1"/>
</dbReference>
<feature type="domain" description="Phorbol-ester/DAG-type" evidence="4">
    <location>
        <begin position="604"/>
        <end position="654"/>
    </location>
</feature>
<evidence type="ECO:0000259" key="5">
    <source>
        <dbReference type="PROSITE" id="PS50106"/>
    </source>
</evidence>
<evidence type="ECO:0000256" key="2">
    <source>
        <dbReference type="ARBA" id="ARBA00022833"/>
    </source>
</evidence>
<dbReference type="InterPro" id="IPR044926">
    <property type="entry name" value="RGS_subdomain_2"/>
</dbReference>
<dbReference type="InterPro" id="IPR046349">
    <property type="entry name" value="C1-like_sf"/>
</dbReference>
<dbReference type="Pfam" id="PF17820">
    <property type="entry name" value="PDZ_6"/>
    <property type="match status" value="1"/>
</dbReference>
<dbReference type="InParanoid" id="A0A0N1IPD5"/>
<evidence type="ECO:0000313" key="7">
    <source>
        <dbReference type="Proteomes" id="UP000053240"/>
    </source>
</evidence>
<feature type="region of interest" description="Disordered" evidence="3">
    <location>
        <begin position="229"/>
        <end position="282"/>
    </location>
</feature>
<feature type="compositionally biased region" description="Basic and acidic residues" evidence="3">
    <location>
        <begin position="184"/>
        <end position="196"/>
    </location>
</feature>
<dbReference type="PROSITE" id="PS50081">
    <property type="entry name" value="ZF_DAG_PE_2"/>
    <property type="match status" value="1"/>
</dbReference>
<feature type="domain" description="PDZ" evidence="5">
    <location>
        <begin position="1"/>
        <end position="58"/>
    </location>
</feature>
<dbReference type="AlphaFoldDB" id="A0A0N1IPD5"/>
<organism evidence="6 7">
    <name type="scientific">Papilio machaon</name>
    <name type="common">Old World swallowtail butterfly</name>
    <dbReference type="NCBI Taxonomy" id="76193"/>
    <lineage>
        <taxon>Eukaryota</taxon>
        <taxon>Metazoa</taxon>
        <taxon>Ecdysozoa</taxon>
        <taxon>Arthropoda</taxon>
        <taxon>Hexapoda</taxon>
        <taxon>Insecta</taxon>
        <taxon>Pterygota</taxon>
        <taxon>Neoptera</taxon>
        <taxon>Endopterygota</taxon>
        <taxon>Lepidoptera</taxon>
        <taxon>Glossata</taxon>
        <taxon>Ditrysia</taxon>
        <taxon>Papilionoidea</taxon>
        <taxon>Papilionidae</taxon>
        <taxon>Papilioninae</taxon>
        <taxon>Papilio</taxon>
    </lineage>
</organism>
<dbReference type="GO" id="GO:0001664">
    <property type="term" value="F:G protein-coupled receptor binding"/>
    <property type="evidence" value="ECO:0007669"/>
    <property type="project" value="TreeGrafter"/>
</dbReference>
<protein>
    <submittedName>
        <fullName evidence="6">Rho guanine nucleotide exchange factor 12</fullName>
    </submittedName>
</protein>
<dbReference type="Gene3D" id="1.10.167.10">
    <property type="entry name" value="Regulator of G-protein Signalling 4, domain 2"/>
    <property type="match status" value="1"/>
</dbReference>
<dbReference type="InterPro" id="IPR001478">
    <property type="entry name" value="PDZ"/>
</dbReference>
<dbReference type="SUPFAM" id="SSF57889">
    <property type="entry name" value="Cysteine-rich domain"/>
    <property type="match status" value="1"/>
</dbReference>
<dbReference type="PROSITE" id="PS50106">
    <property type="entry name" value="PDZ"/>
    <property type="match status" value="1"/>
</dbReference>
<evidence type="ECO:0000256" key="3">
    <source>
        <dbReference type="SAM" id="MobiDB-lite"/>
    </source>
</evidence>
<dbReference type="EMBL" id="KQ460423">
    <property type="protein sequence ID" value="KPJ14823.1"/>
    <property type="molecule type" value="Genomic_DNA"/>
</dbReference>
<feature type="compositionally biased region" description="Pro residues" evidence="3">
    <location>
        <begin position="167"/>
        <end position="182"/>
    </location>
</feature>
<proteinExistence type="predicted"/>
<dbReference type="SUPFAM" id="SSF50156">
    <property type="entry name" value="PDZ domain-like"/>
    <property type="match status" value="1"/>
</dbReference>
<name>A0A0N1IPD5_PAPMA</name>
<dbReference type="GO" id="GO:0005737">
    <property type="term" value="C:cytoplasm"/>
    <property type="evidence" value="ECO:0007669"/>
    <property type="project" value="TreeGrafter"/>
</dbReference>
<dbReference type="GO" id="GO:0046872">
    <property type="term" value="F:metal ion binding"/>
    <property type="evidence" value="ECO:0007669"/>
    <property type="project" value="UniProtKB-KW"/>
</dbReference>
<dbReference type="STRING" id="76193.A0A0N1IPD5"/>
<evidence type="ECO:0000256" key="1">
    <source>
        <dbReference type="ARBA" id="ARBA00022723"/>
    </source>
</evidence>
<evidence type="ECO:0000313" key="6">
    <source>
        <dbReference type="EMBL" id="KPJ14823.1"/>
    </source>
</evidence>
<dbReference type="Gene3D" id="2.30.42.10">
    <property type="match status" value="1"/>
</dbReference>
<reference evidence="6 7" key="1">
    <citation type="journal article" date="2015" name="Nat. Commun.">
        <title>Outbred genome sequencing and CRISPR/Cas9 gene editing in butterflies.</title>
        <authorList>
            <person name="Li X."/>
            <person name="Fan D."/>
            <person name="Zhang W."/>
            <person name="Liu G."/>
            <person name="Zhang L."/>
            <person name="Zhao L."/>
            <person name="Fang X."/>
            <person name="Chen L."/>
            <person name="Dong Y."/>
            <person name="Chen Y."/>
            <person name="Ding Y."/>
            <person name="Zhao R."/>
            <person name="Feng M."/>
            <person name="Zhu Y."/>
            <person name="Feng Y."/>
            <person name="Jiang X."/>
            <person name="Zhu D."/>
            <person name="Xiang H."/>
            <person name="Feng X."/>
            <person name="Li S."/>
            <person name="Wang J."/>
            <person name="Zhang G."/>
            <person name="Kronforst M.R."/>
            <person name="Wang W."/>
        </authorList>
    </citation>
    <scope>NUCLEOTIDE SEQUENCE [LARGE SCALE GENOMIC DNA]</scope>
    <source>
        <strain evidence="6">Ya'a_city_454_Pm</strain>
        <tissue evidence="6">Whole body</tissue>
    </source>
</reference>
<accession>A0A0N1IPD5</accession>
<dbReference type="InterPro" id="IPR036034">
    <property type="entry name" value="PDZ_sf"/>
</dbReference>
<dbReference type="SMART" id="SM00228">
    <property type="entry name" value="PDZ"/>
    <property type="match status" value="1"/>
</dbReference>
<sequence length="726" mass="80316">MKVSGDNPVYVQSVKEHGAAWRAGLRAGDRILCVDSVHVYQHTHQQVVHMIRAKPTTVLTVQQNSSRTKTPITAPLPVNPENQRQLEESKVLTMRLMLQKEQKYIRELRNEVQKVPDVRKQAQLEAAIQRCSKLQHEIDIVMAAQSAQSAPGARLPLPPRSTERPQRGPPSPPHPPHPPTQRPPFKEQHPLHSAHEHRLRRSSHSLDGELDGPQPNSIALQLSYPLVNVPPPPLQTDSRGAPVLHARSQSSPEQLEHDLSRTSTEGGACPERAWEPPGTPPPPYAHNTQPCVDPQRAIISMEEDDPPTSVNSSSSGLFSNLRSVRDSRARMAVLLNWLIGERRCPCAWLVLVLTEQFRTAAVPTATLRRWAYEIQSSFLMPHAVTTPTAHTPYRPYTAHTLPTHCPHTAHTPPTHRPHTAHTLPTHCPHTAHTPPTHRPHHAHTTPTCHIHTVVQYMCMLQVLQLNGVDEHMANEIDHVLLYEHHKEEVLRNEQVVVERLLYEVIRAVCSEGAGVAGGAGGVGGAGCGGGPPAPPAMCSTSPAHRALLAALAAAACSMDCRPAAVAAAGQAAGARESFLLRDKLYKQRLKHIAKQRPQPYVVRGHQLQLQALTSVAHCHHCDLVIWGLAPQAYVCANCKLRVHRECGKAVEEGCVLDGETQNNRISRFMERIHHNNMPGQDAGDKKSRKASGTSHFLNMERSFRKMEDETTWEQTLTPTPVIGECF</sequence>